<comment type="caution">
    <text evidence="4">The sequence shown here is derived from an EMBL/GenBank/DDBJ whole genome shotgun (WGS) entry which is preliminary data.</text>
</comment>
<evidence type="ECO:0000256" key="2">
    <source>
        <dbReference type="ARBA" id="ARBA00023002"/>
    </source>
</evidence>
<dbReference type="SMART" id="SM00822">
    <property type="entry name" value="PKS_KR"/>
    <property type="match status" value="1"/>
</dbReference>
<dbReference type="FunFam" id="3.40.50.720:FF:000084">
    <property type="entry name" value="Short-chain dehydrogenase reductase"/>
    <property type="match status" value="1"/>
</dbReference>
<dbReference type="PANTHER" id="PTHR42760:SF133">
    <property type="entry name" value="3-OXOACYL-[ACYL-CARRIER-PROTEIN] REDUCTASE"/>
    <property type="match status" value="1"/>
</dbReference>
<dbReference type="Gene3D" id="3.40.50.720">
    <property type="entry name" value="NAD(P)-binding Rossmann-like Domain"/>
    <property type="match status" value="1"/>
</dbReference>
<gene>
    <name evidence="4" type="ORF">GCM10010964_22620</name>
</gene>
<keyword evidence="5" id="KW-1185">Reference proteome</keyword>
<proteinExistence type="inferred from homology"/>
<organism evidence="4 5">
    <name type="scientific">Caldovatus sediminis</name>
    <dbReference type="NCBI Taxonomy" id="2041189"/>
    <lineage>
        <taxon>Bacteria</taxon>
        <taxon>Pseudomonadati</taxon>
        <taxon>Pseudomonadota</taxon>
        <taxon>Alphaproteobacteria</taxon>
        <taxon>Acetobacterales</taxon>
        <taxon>Roseomonadaceae</taxon>
        <taxon>Caldovatus</taxon>
    </lineage>
</organism>
<dbReference type="InterPro" id="IPR057326">
    <property type="entry name" value="KR_dom"/>
</dbReference>
<dbReference type="InterPro" id="IPR002347">
    <property type="entry name" value="SDR_fam"/>
</dbReference>
<dbReference type="PANTHER" id="PTHR42760">
    <property type="entry name" value="SHORT-CHAIN DEHYDROGENASES/REDUCTASES FAMILY MEMBER"/>
    <property type="match status" value="1"/>
</dbReference>
<dbReference type="InterPro" id="IPR036291">
    <property type="entry name" value="NAD(P)-bd_dom_sf"/>
</dbReference>
<reference evidence="4 5" key="1">
    <citation type="journal article" date="2014" name="Int. J. Syst. Evol. Microbiol.">
        <title>Complete genome sequence of Corynebacterium casei LMG S-19264T (=DSM 44701T), isolated from a smear-ripened cheese.</title>
        <authorList>
            <consortium name="US DOE Joint Genome Institute (JGI-PGF)"/>
            <person name="Walter F."/>
            <person name="Albersmeier A."/>
            <person name="Kalinowski J."/>
            <person name="Ruckert C."/>
        </authorList>
    </citation>
    <scope>NUCLEOTIDE SEQUENCE [LARGE SCALE GENOMIC DNA]</scope>
    <source>
        <strain evidence="4 5">CGMCC 1.16330</strain>
    </source>
</reference>
<name>A0A8J2ZBV0_9PROT</name>
<keyword evidence="2" id="KW-0560">Oxidoreductase</keyword>
<evidence type="ECO:0000313" key="4">
    <source>
        <dbReference type="EMBL" id="GGG34137.1"/>
    </source>
</evidence>
<dbReference type="AlphaFoldDB" id="A0A8J2ZBV0"/>
<protein>
    <submittedName>
        <fullName evidence="4">2-deoxy-D-gluconate 3-dehydrogenase</fullName>
    </submittedName>
</protein>
<accession>A0A8J2ZBV0</accession>
<dbReference type="EMBL" id="BMKS01000006">
    <property type="protein sequence ID" value="GGG34137.1"/>
    <property type="molecule type" value="Genomic_DNA"/>
</dbReference>
<dbReference type="Proteomes" id="UP000597507">
    <property type="component" value="Unassembled WGS sequence"/>
</dbReference>
<dbReference type="SUPFAM" id="SSF51735">
    <property type="entry name" value="NAD(P)-binding Rossmann-fold domains"/>
    <property type="match status" value="1"/>
</dbReference>
<feature type="domain" description="Ketoreductase" evidence="3">
    <location>
        <begin position="11"/>
        <end position="197"/>
    </location>
</feature>
<dbReference type="PROSITE" id="PS00061">
    <property type="entry name" value="ADH_SHORT"/>
    <property type="match status" value="1"/>
</dbReference>
<evidence type="ECO:0000313" key="5">
    <source>
        <dbReference type="Proteomes" id="UP000597507"/>
    </source>
</evidence>
<dbReference type="GO" id="GO:0016616">
    <property type="term" value="F:oxidoreductase activity, acting on the CH-OH group of donors, NAD or NADP as acceptor"/>
    <property type="evidence" value="ECO:0007669"/>
    <property type="project" value="TreeGrafter"/>
</dbReference>
<dbReference type="PRINTS" id="PR00081">
    <property type="entry name" value="GDHRDH"/>
</dbReference>
<dbReference type="PRINTS" id="PR00080">
    <property type="entry name" value="SDRFAMILY"/>
</dbReference>
<sequence length="257" mass="26699">MRRSPFDLTGKVALVTGGNGGIGFGMARALAEAGADVAIWGTSAAKNVAAREALARAGRRVLALECDVGEEAAVEAAFAETLRVLGRVDACFANAGTYGGRRTPFAEMSAEEWRRVLRVNLDGAFYTLRAAARHMTARGGGGALVGTASLAAIEGAPRNEHYAATKGGLISMIRGLAVELARHGIRANAILPGWIETEMTAGAIADPKFSAAVLPRIPMRRWGTGADFGGIAVYLASDASAYHTGDSFVIDGGYALF</sequence>
<comment type="similarity">
    <text evidence="1">Belongs to the short-chain dehydrogenases/reductases (SDR) family.</text>
</comment>
<dbReference type="Pfam" id="PF13561">
    <property type="entry name" value="adh_short_C2"/>
    <property type="match status" value="1"/>
</dbReference>
<evidence type="ECO:0000259" key="3">
    <source>
        <dbReference type="SMART" id="SM00822"/>
    </source>
</evidence>
<evidence type="ECO:0000256" key="1">
    <source>
        <dbReference type="ARBA" id="ARBA00006484"/>
    </source>
</evidence>
<dbReference type="InterPro" id="IPR020904">
    <property type="entry name" value="Sc_DH/Rdtase_CS"/>
</dbReference>
<dbReference type="RefSeq" id="WP_188900232.1">
    <property type="nucleotide sequence ID" value="NZ_BMKS01000006.1"/>
</dbReference>